<comment type="similarity">
    <text evidence="1">Belongs to the TMA16 family.</text>
</comment>
<evidence type="ECO:0000313" key="2">
    <source>
        <dbReference type="EMBL" id="RKO96740.1"/>
    </source>
</evidence>
<evidence type="ECO:0000256" key="1">
    <source>
        <dbReference type="ARBA" id="ARBA00034127"/>
    </source>
</evidence>
<organism evidence="2 3">
    <name type="scientific">Caulochytrium protostelioides</name>
    <dbReference type="NCBI Taxonomy" id="1555241"/>
    <lineage>
        <taxon>Eukaryota</taxon>
        <taxon>Fungi</taxon>
        <taxon>Fungi incertae sedis</taxon>
        <taxon>Chytridiomycota</taxon>
        <taxon>Chytridiomycota incertae sedis</taxon>
        <taxon>Chytridiomycetes</taxon>
        <taxon>Caulochytriales</taxon>
        <taxon>Caulochytriaceae</taxon>
        <taxon>Caulochytrium</taxon>
    </lineage>
</organism>
<name>A0A4P9WYX8_9FUNG</name>
<sequence length="151" mass="17030">MARVRHNVKDIKNADTAHPFSRKAMMMKRNLARAGKLHDASKRRAAVQDARVTRLLFFKFALPEDLVVAEPRDVEAVVDLYLRQYDDEDAAARQSARAASGGTRRPAPRLTVAQAYAREQLRVEAAAFEKGPGFSLPDLMNAKNVAWLRKW</sequence>
<dbReference type="PANTHER" id="PTHR13349:SF2">
    <property type="entry name" value="TRANSLATION MACHINERY-ASSOCIATED PROTEIN 16"/>
    <property type="match status" value="1"/>
</dbReference>
<gene>
    <name evidence="2" type="ORF">CAUPRSCDRAFT_7688</name>
</gene>
<dbReference type="InterPro" id="IPR038356">
    <property type="entry name" value="Tma16_sf"/>
</dbReference>
<dbReference type="PANTHER" id="PTHR13349">
    <property type="entry name" value="TRANSLATION MACHINERY-ASSOCIATED PROTEIN 16"/>
    <property type="match status" value="1"/>
</dbReference>
<dbReference type="Pfam" id="PF11176">
    <property type="entry name" value="Tma16"/>
    <property type="match status" value="1"/>
</dbReference>
<dbReference type="AlphaFoldDB" id="A0A4P9WYX8"/>
<protein>
    <recommendedName>
        <fullName evidence="4">Translation machinery-associated protein 16</fullName>
    </recommendedName>
</protein>
<evidence type="ECO:0000313" key="3">
    <source>
        <dbReference type="Proteomes" id="UP000268535"/>
    </source>
</evidence>
<proteinExistence type="inferred from homology"/>
<dbReference type="Proteomes" id="UP000268535">
    <property type="component" value="Unassembled WGS sequence"/>
</dbReference>
<reference evidence="3" key="1">
    <citation type="journal article" date="2018" name="Nat. Microbiol.">
        <title>Leveraging single-cell genomics to expand the fungal tree of life.</title>
        <authorList>
            <person name="Ahrendt S.R."/>
            <person name="Quandt C.A."/>
            <person name="Ciobanu D."/>
            <person name="Clum A."/>
            <person name="Salamov A."/>
            <person name="Andreopoulos B."/>
            <person name="Cheng J.F."/>
            <person name="Woyke T."/>
            <person name="Pelin A."/>
            <person name="Henrissat B."/>
            <person name="Reynolds N.K."/>
            <person name="Benny G.L."/>
            <person name="Smith M.E."/>
            <person name="James T.Y."/>
            <person name="Grigoriev I.V."/>
        </authorList>
    </citation>
    <scope>NUCLEOTIDE SEQUENCE [LARGE SCALE GENOMIC DNA]</scope>
    <source>
        <strain evidence="3">ATCC 52028</strain>
    </source>
</reference>
<accession>A0A4P9WYX8</accession>
<dbReference type="InterPro" id="IPR021346">
    <property type="entry name" value="Tma16"/>
</dbReference>
<dbReference type="GO" id="GO:0005634">
    <property type="term" value="C:nucleus"/>
    <property type="evidence" value="ECO:0007669"/>
    <property type="project" value="TreeGrafter"/>
</dbReference>
<dbReference type="Gene3D" id="1.20.1440.170">
    <property type="entry name" value="Translation machinery-associated protein 16-like"/>
    <property type="match status" value="1"/>
</dbReference>
<evidence type="ECO:0008006" key="4">
    <source>
        <dbReference type="Google" id="ProtNLM"/>
    </source>
</evidence>
<dbReference type="EMBL" id="ML009657">
    <property type="protein sequence ID" value="RKO96740.1"/>
    <property type="molecule type" value="Genomic_DNA"/>
</dbReference>
<feature type="non-terminal residue" evidence="2">
    <location>
        <position position="151"/>
    </location>
</feature>